<dbReference type="AlphaFoldDB" id="A0A2U1LYU5"/>
<evidence type="ECO:0000256" key="1">
    <source>
        <dbReference type="SAM" id="MobiDB-lite"/>
    </source>
</evidence>
<reference evidence="2 3" key="1">
    <citation type="journal article" date="2018" name="Mol. Plant">
        <title>The genome of Artemisia annua provides insight into the evolution of Asteraceae family and artemisinin biosynthesis.</title>
        <authorList>
            <person name="Shen Q."/>
            <person name="Zhang L."/>
            <person name="Liao Z."/>
            <person name="Wang S."/>
            <person name="Yan T."/>
            <person name="Shi P."/>
            <person name="Liu M."/>
            <person name="Fu X."/>
            <person name="Pan Q."/>
            <person name="Wang Y."/>
            <person name="Lv Z."/>
            <person name="Lu X."/>
            <person name="Zhang F."/>
            <person name="Jiang W."/>
            <person name="Ma Y."/>
            <person name="Chen M."/>
            <person name="Hao X."/>
            <person name="Li L."/>
            <person name="Tang Y."/>
            <person name="Lv G."/>
            <person name="Zhou Y."/>
            <person name="Sun X."/>
            <person name="Brodelius P.E."/>
            <person name="Rose J.K.C."/>
            <person name="Tang K."/>
        </authorList>
    </citation>
    <scope>NUCLEOTIDE SEQUENCE [LARGE SCALE GENOMIC DNA]</scope>
    <source>
        <strain evidence="3">cv. Huhao1</strain>
        <tissue evidence="2">Leaf</tissue>
    </source>
</reference>
<feature type="region of interest" description="Disordered" evidence="1">
    <location>
        <begin position="188"/>
        <end position="296"/>
    </location>
</feature>
<evidence type="ECO:0000313" key="2">
    <source>
        <dbReference type="EMBL" id="PWA54192.1"/>
    </source>
</evidence>
<dbReference type="Proteomes" id="UP000245207">
    <property type="component" value="Unassembled WGS sequence"/>
</dbReference>
<feature type="compositionally biased region" description="Basic residues" evidence="1">
    <location>
        <begin position="84"/>
        <end position="93"/>
    </location>
</feature>
<keyword evidence="3" id="KW-1185">Reference proteome</keyword>
<feature type="compositionally biased region" description="Low complexity" evidence="1">
    <location>
        <begin position="96"/>
        <end position="141"/>
    </location>
</feature>
<feature type="region of interest" description="Disordered" evidence="1">
    <location>
        <begin position="84"/>
        <end position="173"/>
    </location>
</feature>
<gene>
    <name evidence="2" type="ORF">CTI12_AA437170</name>
</gene>
<comment type="caution">
    <text evidence="2">The sequence shown here is derived from an EMBL/GenBank/DDBJ whole genome shotgun (WGS) entry which is preliminary data.</text>
</comment>
<feature type="compositionally biased region" description="Low complexity" evidence="1">
    <location>
        <begin position="197"/>
        <end position="217"/>
    </location>
</feature>
<feature type="compositionally biased region" description="Low complexity" evidence="1">
    <location>
        <begin position="251"/>
        <end position="271"/>
    </location>
</feature>
<accession>A0A2U1LYU5</accession>
<proteinExistence type="predicted"/>
<protein>
    <submittedName>
        <fullName evidence="2">Transposase, mutator type</fullName>
    </submittedName>
</protein>
<feature type="compositionally biased region" description="Polar residues" evidence="1">
    <location>
        <begin position="287"/>
        <end position="296"/>
    </location>
</feature>
<organism evidence="2 3">
    <name type="scientific">Artemisia annua</name>
    <name type="common">Sweet wormwood</name>
    <dbReference type="NCBI Taxonomy" id="35608"/>
    <lineage>
        <taxon>Eukaryota</taxon>
        <taxon>Viridiplantae</taxon>
        <taxon>Streptophyta</taxon>
        <taxon>Embryophyta</taxon>
        <taxon>Tracheophyta</taxon>
        <taxon>Spermatophyta</taxon>
        <taxon>Magnoliopsida</taxon>
        <taxon>eudicotyledons</taxon>
        <taxon>Gunneridae</taxon>
        <taxon>Pentapetalae</taxon>
        <taxon>asterids</taxon>
        <taxon>campanulids</taxon>
        <taxon>Asterales</taxon>
        <taxon>Asteraceae</taxon>
        <taxon>Asteroideae</taxon>
        <taxon>Anthemideae</taxon>
        <taxon>Artemisiinae</taxon>
        <taxon>Artemisia</taxon>
    </lineage>
</organism>
<sequence length="296" mass="31679">MADHGMDMGLPEDWVHSSYRLETWKKQYLFKINHVVGRHLWVKNDWPTTLLLPKIHGQIGRPKEKGKKEKECWKGLQVTCKISKGKGHNKRGCKLPQAQAASQGQASASQGQASQSQPRSSPQPESQPQSASQPQAASQQASRKRKKHYASQQATTHGHASVTEPQSIQHAATPVQAYASQPQVQAFGGGGQVSVRTAASQPSAVPVSASQPSPSTPQNSIQHAATPVQAYASQPQVQAFGSGGQVSVRTTASQPSAVPVSASQPSPSTPQNVGQTSSQRRIKKTTNRCLTPNKNA</sequence>
<feature type="compositionally biased region" description="Polar residues" evidence="1">
    <location>
        <begin position="150"/>
        <end position="170"/>
    </location>
</feature>
<feature type="compositionally biased region" description="Polar residues" evidence="1">
    <location>
        <begin position="231"/>
        <end position="250"/>
    </location>
</feature>
<name>A0A2U1LYU5_ARTAN</name>
<evidence type="ECO:0000313" key="3">
    <source>
        <dbReference type="Proteomes" id="UP000245207"/>
    </source>
</evidence>
<dbReference type="EMBL" id="PKPP01007156">
    <property type="protein sequence ID" value="PWA54192.1"/>
    <property type="molecule type" value="Genomic_DNA"/>
</dbReference>